<evidence type="ECO:0000256" key="1">
    <source>
        <dbReference type="SAM" id="MobiDB-lite"/>
    </source>
</evidence>
<sequence length="178" mass="19719">MATLMAEAHSNGHAPAAGFAQGGSQQQQQPSQQPEFLTKEDIGAAMAGMTFALQSTEERITTQLQKTVTSHQMLYQQVYALTLQISQQSQLLQNQSVLLQRQQELLAEHAKTIQLLQEGQQRRDGADHPAGTTESTPSNLPKPMNDRDDTDTIRTTTTDKKEDVPADSLWRLYASIEL</sequence>
<accession>A0A7S3P9J8</accession>
<protein>
    <submittedName>
        <fullName evidence="2">Uncharacterized protein</fullName>
    </submittedName>
</protein>
<proteinExistence type="predicted"/>
<dbReference type="AlphaFoldDB" id="A0A7S3P9J8"/>
<organism evidence="2">
    <name type="scientific">Amphora coffeiformis</name>
    <dbReference type="NCBI Taxonomy" id="265554"/>
    <lineage>
        <taxon>Eukaryota</taxon>
        <taxon>Sar</taxon>
        <taxon>Stramenopiles</taxon>
        <taxon>Ochrophyta</taxon>
        <taxon>Bacillariophyta</taxon>
        <taxon>Bacillariophyceae</taxon>
        <taxon>Bacillariophycidae</taxon>
        <taxon>Thalassiophysales</taxon>
        <taxon>Catenulaceae</taxon>
        <taxon>Amphora</taxon>
    </lineage>
</organism>
<reference evidence="2" key="1">
    <citation type="submission" date="2021-01" db="EMBL/GenBank/DDBJ databases">
        <authorList>
            <person name="Corre E."/>
            <person name="Pelletier E."/>
            <person name="Niang G."/>
            <person name="Scheremetjew M."/>
            <person name="Finn R."/>
            <person name="Kale V."/>
            <person name="Holt S."/>
            <person name="Cochrane G."/>
            <person name="Meng A."/>
            <person name="Brown T."/>
            <person name="Cohen L."/>
        </authorList>
    </citation>
    <scope>NUCLEOTIDE SEQUENCE</scope>
    <source>
        <strain evidence="2">CCMP127</strain>
    </source>
</reference>
<feature type="compositionally biased region" description="Basic and acidic residues" evidence="1">
    <location>
        <begin position="144"/>
        <end position="161"/>
    </location>
</feature>
<dbReference type="EMBL" id="HBIM01018102">
    <property type="protein sequence ID" value="CAE0416900.1"/>
    <property type="molecule type" value="Transcribed_RNA"/>
</dbReference>
<feature type="region of interest" description="Disordered" evidence="1">
    <location>
        <begin position="1"/>
        <end position="35"/>
    </location>
</feature>
<evidence type="ECO:0000313" key="2">
    <source>
        <dbReference type="EMBL" id="CAE0416900.1"/>
    </source>
</evidence>
<name>A0A7S3P9J8_9STRA</name>
<gene>
    <name evidence="2" type="ORF">ACOF00016_LOCUS13906</name>
</gene>
<feature type="compositionally biased region" description="Low complexity" evidence="1">
    <location>
        <begin position="22"/>
        <end position="34"/>
    </location>
</feature>
<feature type="region of interest" description="Disordered" evidence="1">
    <location>
        <begin position="118"/>
        <end position="161"/>
    </location>
</feature>